<dbReference type="OrthoDB" id="3197455at2"/>
<evidence type="ECO:0000256" key="2">
    <source>
        <dbReference type="ARBA" id="ARBA00022840"/>
    </source>
</evidence>
<dbReference type="SMART" id="SM00490">
    <property type="entry name" value="HELICc"/>
    <property type="match status" value="1"/>
</dbReference>
<keyword evidence="2" id="KW-0067">ATP-binding</keyword>
<keyword evidence="6" id="KW-1185">Reference proteome</keyword>
<dbReference type="GO" id="GO:0006289">
    <property type="term" value="P:nucleotide-excision repair"/>
    <property type="evidence" value="ECO:0007669"/>
    <property type="project" value="TreeGrafter"/>
</dbReference>
<dbReference type="Gene3D" id="3.40.50.300">
    <property type="entry name" value="P-loop containing nucleotide triphosphate hydrolases"/>
    <property type="match status" value="2"/>
</dbReference>
<evidence type="ECO:0000259" key="4">
    <source>
        <dbReference type="PROSITE" id="PS51194"/>
    </source>
</evidence>
<dbReference type="InterPro" id="IPR001650">
    <property type="entry name" value="Helicase_C-like"/>
</dbReference>
<accession>A0A345NSA9</accession>
<feature type="domain" description="Helicase C-terminal" evidence="4">
    <location>
        <begin position="902"/>
        <end position="1051"/>
    </location>
</feature>
<organism evidence="5 6">
    <name type="scientific">Ornithinimicrobium avium</name>
    <dbReference type="NCBI Taxonomy" id="2283195"/>
    <lineage>
        <taxon>Bacteria</taxon>
        <taxon>Bacillati</taxon>
        <taxon>Actinomycetota</taxon>
        <taxon>Actinomycetes</taxon>
        <taxon>Micrococcales</taxon>
        <taxon>Ornithinimicrobiaceae</taxon>
        <taxon>Ornithinimicrobium</taxon>
    </lineage>
</organism>
<dbReference type="SUPFAM" id="SSF52540">
    <property type="entry name" value="P-loop containing nucleoside triphosphate hydrolases"/>
    <property type="match status" value="2"/>
</dbReference>
<dbReference type="GO" id="GO:0003676">
    <property type="term" value="F:nucleic acid binding"/>
    <property type="evidence" value="ECO:0007669"/>
    <property type="project" value="InterPro"/>
</dbReference>
<keyword evidence="1" id="KW-0547">Nucleotide-binding</keyword>
<proteinExistence type="predicted"/>
<sequence length="1545" mass="168046">MDAIGTAKEITTSYRRYLRSLLAVRDPQLSRALRDTIDRTPLLDKGPYLEATPPYRAGSSPEDLIDEGVLGPGFRGLDSPALPLTRPLYAHQDAALRKVRAGRNVVVATGTGSGKTESFLLPILDDLVRESAAGTLGPGVRALLLYPMNALANDQLKRLRQLLADRPEITFGRYTGDTRNSEREARENFSVLNPGEPVLPNELLSRERMRESPPHILLTNYAMLEYLLLRPLDMELFAPGSSRWRYIVVDEAHVYDGTQGAEIGMLLRRLKDRVAPGSPLQCIATSATVGGDADPSAVTTFASQLFGERFEWVDGDPERQDLITAARVVPSGAAWGPLTAADYRSLAASSNPAARLHELAPGEGTTDPADLLRREAGMATLRTTLAAGATTVERAASRVFPGQPDAVDGLAALVTVGSAMATGDGSPVLSARYHLFLRSTEGAFACFSPTGPHVELSRHDACPTCAASMFEIGSCKRCGAVHVVGRIEQEGRIKRLRPRHAKSETKWLVLDSTETLVDEDEVAVESQDVPVQGDAFVLCTTCGGLSPTGHASCQDSSCGARTIRPVRLLKSRGNDGVAGCLVCGARGEATVRLFETGPDASNAVLATVLYQHLPGQTDESAAVLPGEGRKLLMFSDNRQSAAFFAPYLEDSYLRLQRRRLIAQGLVRSGADEEPVAVDDLIFQVGREGKRANLFGPRDTAQMQMRQVAPWVMAEVVATDDRTSLEGLGLLSVRLARDPSWPAPAPLLQLGLGEDEAWDLIEELLRTLRQQGVVTMPDLVAPDDEVFAPRLGPIHARLEGPTPRRKVLSWLPGRGANRRVDFVGKVLTALGSDQDPLDVLRGVWKYVLAESTAVDWLRQDTLKGVGSVSQVDHELLRLGWVGPDAPVWRCTVCRRTAPVSIRGVCPALRCAGRLEPFHPDPDQDTDHYRHLYRTMSPVPLRALEHTAQWRTEEATAIQNDFIKGKVNALSCSTTFELGVDVGELQAVLLRNMPPSTANYVQRAGRAGRRAGAAALVVTFAQRRSHDLTKYADPSSMMSGEVRAPYVPLANVRIDRRHAHSVALAAYFRDLFETTGRHLRKVEEFFLPPETDPGAPPPVEGVVGFLCPVPDHIEASLRHILPAEVHEEFGLSDGSWVTALTELLSDVTRELTQDLGTLEDLVSDAVTHRRFGLAKAYTGVSETLRRRDLLGFLANRNVLPKYGFPVDTVELRTGFGTDGSGAKLELTRDLSQAIYEYAPGSSVVAGGQVWTSRGLYRLPGRDLVEKTYAVCHECGAFRESMGAVEPVCPTCDTPSRSAPRTFTVPEFGFVADRESSRPGARPPRRSWSGSTYVLKESDDVHESSIPVAGGEVRARFGPRGRLVNIADGPGRAGFWVCDWCGYAVPMAHSPKPPDHDSLRRRQPCHGHSRRLDLAHSFETDLLRLDLEPSGMAGDRSSHLSTLYALLESACDTLQIAREDLGGTLLPVSKGAWSLVLYDTVPGGAGHALQAQENLARIVDAALTRVSTCDCGPETSCYGCLRSYGNQRDHDVLSRGRAQTVLQLLSPA</sequence>
<dbReference type="KEGG" id="orn:DV701_04655"/>
<dbReference type="InterPro" id="IPR011545">
    <property type="entry name" value="DEAD/DEAH_box_helicase_dom"/>
</dbReference>
<dbReference type="PROSITE" id="PS51194">
    <property type="entry name" value="HELICASE_CTER"/>
    <property type="match status" value="1"/>
</dbReference>
<dbReference type="InterPro" id="IPR027417">
    <property type="entry name" value="P-loop_NTPase"/>
</dbReference>
<evidence type="ECO:0000313" key="6">
    <source>
        <dbReference type="Proteomes" id="UP000253790"/>
    </source>
</evidence>
<dbReference type="GO" id="GO:0043138">
    <property type="term" value="F:3'-5' DNA helicase activity"/>
    <property type="evidence" value="ECO:0007669"/>
    <property type="project" value="TreeGrafter"/>
</dbReference>
<dbReference type="CDD" id="cd17923">
    <property type="entry name" value="DEXHc_Hrq1-like"/>
    <property type="match status" value="1"/>
</dbReference>
<dbReference type="GO" id="GO:0005524">
    <property type="term" value="F:ATP binding"/>
    <property type="evidence" value="ECO:0007669"/>
    <property type="project" value="UniProtKB-KW"/>
</dbReference>
<protein>
    <submittedName>
        <fullName evidence="5">DUF1998 domain-containing protein</fullName>
    </submittedName>
</protein>
<dbReference type="Proteomes" id="UP000253790">
    <property type="component" value="Chromosome"/>
</dbReference>
<dbReference type="InterPro" id="IPR018973">
    <property type="entry name" value="MZB"/>
</dbReference>
<dbReference type="SMART" id="SM00487">
    <property type="entry name" value="DEXDc"/>
    <property type="match status" value="1"/>
</dbReference>
<dbReference type="EMBL" id="CP031229">
    <property type="protein sequence ID" value="AXH97917.1"/>
    <property type="molecule type" value="Genomic_DNA"/>
</dbReference>
<reference evidence="5 6" key="1">
    <citation type="submission" date="2018-07" db="EMBL/GenBank/DDBJ databases">
        <title>Complete genome sequencing of Ornithinimicrobium sp. AMA3305.</title>
        <authorList>
            <person name="Bae J.-W."/>
        </authorList>
    </citation>
    <scope>NUCLEOTIDE SEQUENCE [LARGE SCALE GENOMIC DNA]</scope>
    <source>
        <strain evidence="5 6">AMA3305</strain>
    </source>
</reference>
<dbReference type="InterPro" id="IPR014001">
    <property type="entry name" value="Helicase_ATP-bd"/>
</dbReference>
<dbReference type="PANTHER" id="PTHR47957">
    <property type="entry name" value="ATP-DEPENDENT HELICASE HRQ1"/>
    <property type="match status" value="1"/>
</dbReference>
<dbReference type="Pfam" id="PF00270">
    <property type="entry name" value="DEAD"/>
    <property type="match status" value="1"/>
</dbReference>
<evidence type="ECO:0000313" key="5">
    <source>
        <dbReference type="EMBL" id="AXH97917.1"/>
    </source>
</evidence>
<evidence type="ECO:0000256" key="1">
    <source>
        <dbReference type="ARBA" id="ARBA00022741"/>
    </source>
</evidence>
<gene>
    <name evidence="5" type="ORF">DV701_04655</name>
</gene>
<dbReference type="Pfam" id="PF00271">
    <property type="entry name" value="Helicase_C"/>
    <property type="match status" value="1"/>
</dbReference>
<dbReference type="Pfam" id="PF09369">
    <property type="entry name" value="MZB"/>
    <property type="match status" value="1"/>
</dbReference>
<dbReference type="PANTHER" id="PTHR47957:SF3">
    <property type="entry name" value="ATP-DEPENDENT HELICASE HRQ1"/>
    <property type="match status" value="1"/>
</dbReference>
<feature type="domain" description="Helicase ATP-binding" evidence="3">
    <location>
        <begin position="96"/>
        <end position="307"/>
    </location>
</feature>
<name>A0A345NSA9_9MICO</name>
<dbReference type="GO" id="GO:0036297">
    <property type="term" value="P:interstrand cross-link repair"/>
    <property type="evidence" value="ECO:0007669"/>
    <property type="project" value="TreeGrafter"/>
</dbReference>
<dbReference type="PROSITE" id="PS51192">
    <property type="entry name" value="HELICASE_ATP_BIND_1"/>
    <property type="match status" value="1"/>
</dbReference>
<evidence type="ECO:0000259" key="3">
    <source>
        <dbReference type="PROSITE" id="PS51192"/>
    </source>
</evidence>